<dbReference type="GO" id="GO:0051536">
    <property type="term" value="F:iron-sulfur cluster binding"/>
    <property type="evidence" value="ECO:0007669"/>
    <property type="project" value="InterPro"/>
</dbReference>
<evidence type="ECO:0000313" key="8">
    <source>
        <dbReference type="Proteomes" id="UP000196258"/>
    </source>
</evidence>
<sequence length="486" mass="54285">MAKPTGFLEYQRVDNYSIKPQQRILNFDEFHQSLNPSLRKQQGARCMNCGVPFCQSAISIKGTVSGCPLHNLIPEWNDEIYRGNEKQALARLLKTNCFPEFTGRVCPALCEKACVCGLNDDPVTIKDNELYVIETAFKNGLIKANLPSFRTGKKVAVIGSGPAGLTVAYQLNQKGHEVTVYEKEDRLGGLLMYGIPNMKLDKKIIERRIQLMKEEGITFITNKNVGVDLTKEELLLDYDAIVLCCGAKQARDLKVPGRNSKGIYLAVDFLASTTKALLDNTYEKGNYISAKDKHVVVVGGGDTGNDCVATAIRHGCISVTQLEMMPQLPSTRTKEEPWPQWPHINKIDYGQEESIEIFHQDPRLYKTTVKECIDEKGQLKAVKIVNIEIDNGKIIEVEGSQKIIKADLLLIAAGFTGIDLELKNTFNLQTTVKNTIATKQFSYQTNDDKIFVAGDSRRGQSLVVWAIMEGNECANEVNEYLMKDFD</sequence>
<feature type="domain" description="FAD/NAD(P)-binding" evidence="5">
    <location>
        <begin position="153"/>
        <end position="470"/>
    </location>
</feature>
<organism evidence="7 8">
    <name type="scientific">Thomasclavelia spiroformis</name>
    <dbReference type="NCBI Taxonomy" id="29348"/>
    <lineage>
        <taxon>Bacteria</taxon>
        <taxon>Bacillati</taxon>
        <taxon>Bacillota</taxon>
        <taxon>Erysipelotrichia</taxon>
        <taxon>Erysipelotrichales</taxon>
        <taxon>Coprobacillaceae</taxon>
        <taxon>Thomasclavelia</taxon>
    </lineage>
</organism>
<dbReference type="InterPro" id="IPR009051">
    <property type="entry name" value="Helical_ferredxn"/>
</dbReference>
<dbReference type="Gene3D" id="3.50.50.60">
    <property type="entry name" value="FAD/NAD(P)-binding domain"/>
    <property type="match status" value="2"/>
</dbReference>
<dbReference type="AlphaFoldDB" id="A0A1Y4QP36"/>
<dbReference type="GO" id="GO:0006537">
    <property type="term" value="P:glutamate biosynthetic process"/>
    <property type="evidence" value="ECO:0007669"/>
    <property type="project" value="UniProtKB-KW"/>
</dbReference>
<dbReference type="InterPro" id="IPR006005">
    <property type="entry name" value="Glut_synth_ssu1"/>
</dbReference>
<evidence type="ECO:0000313" key="7">
    <source>
        <dbReference type="EMBL" id="OUQ06282.1"/>
    </source>
</evidence>
<reference evidence="8" key="1">
    <citation type="submission" date="2017-04" db="EMBL/GenBank/DDBJ databases">
        <title>Function of individual gut microbiota members based on whole genome sequencing of pure cultures obtained from chicken caecum.</title>
        <authorList>
            <person name="Medvecky M."/>
            <person name="Cejkova D."/>
            <person name="Polansky O."/>
            <person name="Karasova D."/>
            <person name="Kubasova T."/>
            <person name="Cizek A."/>
            <person name="Rychlik I."/>
        </authorList>
    </citation>
    <scope>NUCLEOTIDE SEQUENCE [LARGE SCALE GENOMIC DNA]</scope>
    <source>
        <strain evidence="8">An149</strain>
    </source>
</reference>
<evidence type="ECO:0000259" key="5">
    <source>
        <dbReference type="Pfam" id="PF07992"/>
    </source>
</evidence>
<dbReference type="Proteomes" id="UP000196258">
    <property type="component" value="Unassembled WGS sequence"/>
</dbReference>
<evidence type="ECO:0000256" key="1">
    <source>
        <dbReference type="ARBA" id="ARBA00022605"/>
    </source>
</evidence>
<keyword evidence="2" id="KW-0560">Oxidoreductase</keyword>
<dbReference type="PRINTS" id="PR00419">
    <property type="entry name" value="ADXRDTASE"/>
</dbReference>
<proteinExistence type="predicted"/>
<feature type="domain" description="Dihydroprymidine dehydrogenase" evidence="6">
    <location>
        <begin position="24"/>
        <end position="140"/>
    </location>
</feature>
<keyword evidence="3" id="KW-0314">Glutamate biosynthesis</keyword>
<evidence type="ECO:0000256" key="4">
    <source>
        <dbReference type="ARBA" id="ARBA00029440"/>
    </source>
</evidence>
<dbReference type="SUPFAM" id="SSF46548">
    <property type="entry name" value="alpha-helical ferredoxin"/>
    <property type="match status" value="1"/>
</dbReference>
<dbReference type="Pfam" id="PF07992">
    <property type="entry name" value="Pyr_redox_2"/>
    <property type="match status" value="1"/>
</dbReference>
<evidence type="ECO:0000256" key="2">
    <source>
        <dbReference type="ARBA" id="ARBA00023002"/>
    </source>
</evidence>
<comment type="caution">
    <text evidence="7">The sequence shown here is derived from an EMBL/GenBank/DDBJ whole genome shotgun (WGS) entry which is preliminary data.</text>
</comment>
<evidence type="ECO:0000259" key="6">
    <source>
        <dbReference type="Pfam" id="PF14691"/>
    </source>
</evidence>
<dbReference type="Pfam" id="PF14691">
    <property type="entry name" value="Fer4_20"/>
    <property type="match status" value="1"/>
</dbReference>
<dbReference type="PANTHER" id="PTHR43100:SF3">
    <property type="entry name" value="FAD_NAD(P)-BINDING DOMAIN-CONTAINING PROTEIN"/>
    <property type="match status" value="1"/>
</dbReference>
<comment type="pathway">
    <text evidence="4">Amino-acid biosynthesis.</text>
</comment>
<dbReference type="NCBIfam" id="TIGR01317">
    <property type="entry name" value="GOGAT_sm_gam"/>
    <property type="match status" value="1"/>
</dbReference>
<accession>A0A1Y4QP36</accession>
<dbReference type="InterPro" id="IPR028261">
    <property type="entry name" value="DPD_II"/>
</dbReference>
<evidence type="ECO:0000256" key="3">
    <source>
        <dbReference type="ARBA" id="ARBA00023164"/>
    </source>
</evidence>
<dbReference type="PANTHER" id="PTHR43100">
    <property type="entry name" value="GLUTAMATE SYNTHASE [NADPH] SMALL CHAIN"/>
    <property type="match status" value="1"/>
</dbReference>
<dbReference type="GO" id="GO:0016639">
    <property type="term" value="F:oxidoreductase activity, acting on the CH-NH2 group of donors, NAD or NADP as acceptor"/>
    <property type="evidence" value="ECO:0007669"/>
    <property type="project" value="InterPro"/>
</dbReference>
<protein>
    <submittedName>
        <fullName evidence="7">Glutamate synthase</fullName>
    </submittedName>
</protein>
<dbReference type="InterPro" id="IPR023753">
    <property type="entry name" value="FAD/NAD-binding_dom"/>
</dbReference>
<name>A0A1Y4QP36_9FIRM</name>
<gene>
    <name evidence="7" type="ORF">B5E91_03205</name>
</gene>
<dbReference type="InterPro" id="IPR051394">
    <property type="entry name" value="Glutamate_Synthase"/>
</dbReference>
<dbReference type="Gene3D" id="1.10.1060.10">
    <property type="entry name" value="Alpha-helical ferredoxin"/>
    <property type="match status" value="1"/>
</dbReference>
<dbReference type="SUPFAM" id="SSF51971">
    <property type="entry name" value="Nucleotide-binding domain"/>
    <property type="match status" value="2"/>
</dbReference>
<dbReference type="InterPro" id="IPR036188">
    <property type="entry name" value="FAD/NAD-bd_sf"/>
</dbReference>
<dbReference type="RefSeq" id="WP_087254967.1">
    <property type="nucleotide sequence ID" value="NZ_JBKTBZ010000006.1"/>
</dbReference>
<dbReference type="EMBL" id="NFLB01000002">
    <property type="protein sequence ID" value="OUQ06282.1"/>
    <property type="molecule type" value="Genomic_DNA"/>
</dbReference>
<keyword evidence="1" id="KW-0028">Amino-acid biosynthesis</keyword>